<organism evidence="6 7">
    <name type="scientific">Paragonimus westermani</name>
    <dbReference type="NCBI Taxonomy" id="34504"/>
    <lineage>
        <taxon>Eukaryota</taxon>
        <taxon>Metazoa</taxon>
        <taxon>Spiralia</taxon>
        <taxon>Lophotrochozoa</taxon>
        <taxon>Platyhelminthes</taxon>
        <taxon>Trematoda</taxon>
        <taxon>Digenea</taxon>
        <taxon>Plagiorchiida</taxon>
        <taxon>Troglotremata</taxon>
        <taxon>Troglotrematidae</taxon>
        <taxon>Paragonimus</taxon>
    </lineage>
</organism>
<comment type="catalytic activity">
    <reaction evidence="4 5">
        <text>L-tyrosyl-[protein] + 3'-phosphoadenylyl sulfate = O-sulfo-L-tyrosine-[protein] + adenosine 3',5'-bisphosphate + H(+)</text>
        <dbReference type="Rhea" id="RHEA:16801"/>
        <dbReference type="Rhea" id="RHEA-COMP:10136"/>
        <dbReference type="Rhea" id="RHEA-COMP:11688"/>
        <dbReference type="ChEBI" id="CHEBI:15378"/>
        <dbReference type="ChEBI" id="CHEBI:46858"/>
        <dbReference type="ChEBI" id="CHEBI:58339"/>
        <dbReference type="ChEBI" id="CHEBI:58343"/>
        <dbReference type="ChEBI" id="CHEBI:65286"/>
        <dbReference type="EC" id="2.8.2.20"/>
    </reaction>
</comment>
<comment type="caution">
    <text evidence="6">The sequence shown here is derived from an EMBL/GenBank/DDBJ whole genome shotgun (WGS) entry which is preliminary data.</text>
</comment>
<dbReference type="EC" id="2.8.2.20" evidence="2 5"/>
<evidence type="ECO:0000256" key="5">
    <source>
        <dbReference type="RuleBase" id="RU365018"/>
    </source>
</evidence>
<dbReference type="PANTHER" id="PTHR12788:SF10">
    <property type="entry name" value="PROTEIN-TYROSINE SULFOTRANSFERASE"/>
    <property type="match status" value="1"/>
</dbReference>
<sequence length="278" mass="32637">MRVLLDVHSMIRCGPEPVVGEFLFQFRLSLDRFKDRLTEINIYPDILDTATANFLAEIIEQMGEPAPYLCHKDPRTFFYLSYMGYLFPNAKFVNMLRDGRGAIMSSKKRQLSNGTEFLLLAKWERFVRQMQYDCQNLGPTRCLTVRYEQLVLYPEKTLHRVIEFLGVPWDQKLLEHEKWVENVTSLTTFDKSSEQVKQKIYEESLSTWAEPDSILTEDFIQNAHQKCTFLEELGYDIVGIPPNYRLLSWDQPHLDWIPEKGDLDPPIPGKKLTIKKYD</sequence>
<dbReference type="Proteomes" id="UP000699462">
    <property type="component" value="Unassembled WGS sequence"/>
</dbReference>
<keyword evidence="7" id="KW-1185">Reference proteome</keyword>
<dbReference type="InterPro" id="IPR027417">
    <property type="entry name" value="P-loop_NTPase"/>
</dbReference>
<comment type="similarity">
    <text evidence="1 5">Belongs to the protein sulfotransferase family.</text>
</comment>
<name>A0A8T0DCC8_9TREM</name>
<dbReference type="AlphaFoldDB" id="A0A8T0DCC8"/>
<comment type="function">
    <text evidence="5">Catalyzes the O-sulfation of tyrosine residues within acidic motifs of polypeptides, using 3'-phosphoadenylyl sulfate (PAPS) as cosubstrate.</text>
</comment>
<dbReference type="SUPFAM" id="SSF52540">
    <property type="entry name" value="P-loop containing nucleoside triphosphate hydrolases"/>
    <property type="match status" value="1"/>
</dbReference>
<dbReference type="InterPro" id="IPR026634">
    <property type="entry name" value="TPST-like"/>
</dbReference>
<evidence type="ECO:0000256" key="3">
    <source>
        <dbReference type="ARBA" id="ARBA00022679"/>
    </source>
</evidence>
<dbReference type="GO" id="GO:0008476">
    <property type="term" value="F:protein-tyrosine sulfotransferase activity"/>
    <property type="evidence" value="ECO:0007669"/>
    <property type="project" value="UniProtKB-EC"/>
</dbReference>
<gene>
    <name evidence="6" type="ORF">P879_08145</name>
</gene>
<evidence type="ECO:0000256" key="2">
    <source>
        <dbReference type="ARBA" id="ARBA00013262"/>
    </source>
</evidence>
<dbReference type="GO" id="GO:0005794">
    <property type="term" value="C:Golgi apparatus"/>
    <property type="evidence" value="ECO:0007669"/>
    <property type="project" value="TreeGrafter"/>
</dbReference>
<protein>
    <recommendedName>
        <fullName evidence="2 5">Protein-tyrosine sulfotransferase</fullName>
        <ecNumber evidence="2 5">2.8.2.20</ecNumber>
    </recommendedName>
</protein>
<keyword evidence="3 5" id="KW-0808">Transferase</keyword>
<evidence type="ECO:0000256" key="4">
    <source>
        <dbReference type="ARBA" id="ARBA00048460"/>
    </source>
</evidence>
<dbReference type="Pfam" id="PF13469">
    <property type="entry name" value="Sulfotransfer_3"/>
    <property type="match status" value="1"/>
</dbReference>
<dbReference type="EMBL" id="JTDF01008279">
    <property type="protein sequence ID" value="KAF8564594.1"/>
    <property type="molecule type" value="Genomic_DNA"/>
</dbReference>
<evidence type="ECO:0000256" key="1">
    <source>
        <dbReference type="ARBA" id="ARBA00009988"/>
    </source>
</evidence>
<dbReference type="Gene3D" id="3.40.50.300">
    <property type="entry name" value="P-loop containing nucleotide triphosphate hydrolases"/>
    <property type="match status" value="1"/>
</dbReference>
<evidence type="ECO:0000313" key="7">
    <source>
        <dbReference type="Proteomes" id="UP000699462"/>
    </source>
</evidence>
<accession>A0A8T0DCC8</accession>
<proteinExistence type="inferred from homology"/>
<evidence type="ECO:0000313" key="6">
    <source>
        <dbReference type="EMBL" id="KAF8564594.1"/>
    </source>
</evidence>
<reference evidence="6 7" key="1">
    <citation type="submission" date="2019-07" db="EMBL/GenBank/DDBJ databases">
        <title>Annotation for the trematode Paragonimus westermani.</title>
        <authorList>
            <person name="Choi Y.-J."/>
        </authorList>
    </citation>
    <scope>NUCLEOTIDE SEQUENCE [LARGE SCALE GENOMIC DNA]</scope>
    <source>
        <strain evidence="6">180907_Pwestermani</strain>
    </source>
</reference>
<dbReference type="PANTHER" id="PTHR12788">
    <property type="entry name" value="PROTEIN-TYROSINE SULFOTRANSFERASE 2"/>
    <property type="match status" value="1"/>
</dbReference>
<dbReference type="OrthoDB" id="545675at2759"/>